<feature type="domain" description="HicB-like antitoxin of toxin-antitoxin system" evidence="1">
    <location>
        <begin position="5"/>
        <end position="64"/>
    </location>
</feature>
<organism evidence="2 3">
    <name type="scientific">Aurantimonas endophytica</name>
    <dbReference type="NCBI Taxonomy" id="1522175"/>
    <lineage>
        <taxon>Bacteria</taxon>
        <taxon>Pseudomonadati</taxon>
        <taxon>Pseudomonadota</taxon>
        <taxon>Alphaproteobacteria</taxon>
        <taxon>Hyphomicrobiales</taxon>
        <taxon>Aurantimonadaceae</taxon>
        <taxon>Aurantimonas</taxon>
    </lineage>
</organism>
<dbReference type="Proteomes" id="UP000588647">
    <property type="component" value="Unassembled WGS sequence"/>
</dbReference>
<sequence length="141" mass="14876">MRLIYPARLEADPDGGFVVTFPDVPEAISGGATRESAIGAASEVLGIALRWALRDGRDLPAASETIGDLAIPVGASDAMKLAVCEAFQQSGISQAELARRLGKDEKLVRRILDPDHATKLAMLEATLAVLGRRVVIETIAA</sequence>
<evidence type="ECO:0000313" key="3">
    <source>
        <dbReference type="Proteomes" id="UP000588647"/>
    </source>
</evidence>
<evidence type="ECO:0000259" key="1">
    <source>
        <dbReference type="Pfam" id="PF15919"/>
    </source>
</evidence>
<dbReference type="InterPro" id="IPR010982">
    <property type="entry name" value="Lambda_DNA-bd_dom_sf"/>
</dbReference>
<comment type="caution">
    <text evidence="2">The sequence shown here is derived from an EMBL/GenBank/DDBJ whole genome shotgun (WGS) entry which is preliminary data.</text>
</comment>
<protein>
    <submittedName>
        <fullName evidence="2">Antitoxin HicB</fullName>
    </submittedName>
</protein>
<dbReference type="EMBL" id="JACIEM010000004">
    <property type="protein sequence ID" value="MBB4004093.1"/>
    <property type="molecule type" value="Genomic_DNA"/>
</dbReference>
<proteinExistence type="predicted"/>
<dbReference type="InterPro" id="IPR031807">
    <property type="entry name" value="HicB-like"/>
</dbReference>
<dbReference type="Pfam" id="PF15919">
    <property type="entry name" value="HicB_lk_antitox"/>
    <property type="match status" value="1"/>
</dbReference>
<dbReference type="SUPFAM" id="SSF143100">
    <property type="entry name" value="TTHA1013/TTHA0281-like"/>
    <property type="match status" value="1"/>
</dbReference>
<gene>
    <name evidence="2" type="ORF">GGR03_003181</name>
</gene>
<dbReference type="SUPFAM" id="SSF47413">
    <property type="entry name" value="lambda repressor-like DNA-binding domains"/>
    <property type="match status" value="1"/>
</dbReference>
<accession>A0A7W6HFP6</accession>
<reference evidence="2 3" key="1">
    <citation type="submission" date="2020-08" db="EMBL/GenBank/DDBJ databases">
        <title>Genomic Encyclopedia of Type Strains, Phase IV (KMG-IV): sequencing the most valuable type-strain genomes for metagenomic binning, comparative biology and taxonomic classification.</title>
        <authorList>
            <person name="Goeker M."/>
        </authorList>
    </citation>
    <scope>NUCLEOTIDE SEQUENCE [LARGE SCALE GENOMIC DNA]</scope>
    <source>
        <strain evidence="2 3">DSM 103570</strain>
    </source>
</reference>
<evidence type="ECO:0000313" key="2">
    <source>
        <dbReference type="EMBL" id="MBB4004093.1"/>
    </source>
</evidence>
<name>A0A7W6HFP6_9HYPH</name>
<keyword evidence="3" id="KW-1185">Reference proteome</keyword>
<dbReference type="GO" id="GO:0003677">
    <property type="term" value="F:DNA binding"/>
    <property type="evidence" value="ECO:0007669"/>
    <property type="project" value="InterPro"/>
</dbReference>
<dbReference type="AlphaFoldDB" id="A0A7W6HFP6"/>
<dbReference type="RefSeq" id="WP_183209697.1">
    <property type="nucleotide sequence ID" value="NZ_JAAAMM010000004.1"/>
</dbReference>
<dbReference type="InterPro" id="IPR035069">
    <property type="entry name" value="TTHA1013/TTHA0281-like"/>
</dbReference>
<dbReference type="Gene3D" id="3.30.160.250">
    <property type="match status" value="1"/>
</dbReference>